<evidence type="ECO:0000313" key="1">
    <source>
        <dbReference type="EMBL" id="MFC6037917.1"/>
    </source>
</evidence>
<name>A0ABW1L411_9BACL</name>
<keyword evidence="1" id="KW-0378">Hydrolase</keyword>
<protein>
    <submittedName>
        <fullName evidence="1">Hydrolase</fullName>
    </submittedName>
</protein>
<evidence type="ECO:0000313" key="2">
    <source>
        <dbReference type="Proteomes" id="UP001596170"/>
    </source>
</evidence>
<dbReference type="Proteomes" id="UP001596170">
    <property type="component" value="Unassembled WGS sequence"/>
</dbReference>
<dbReference type="RefSeq" id="WP_377731913.1">
    <property type="nucleotide sequence ID" value="NZ_JBHSRI010000002.1"/>
</dbReference>
<dbReference type="GO" id="GO:0016787">
    <property type="term" value="F:hydrolase activity"/>
    <property type="evidence" value="ECO:0007669"/>
    <property type="project" value="UniProtKB-KW"/>
</dbReference>
<keyword evidence="2" id="KW-1185">Reference proteome</keyword>
<sequence length="117" mass="13776">MIQDKKTYYVDITAESILTEPVDTPSFVIQATDQEVHVLQSVFEDKHKADLETYVRSHIPFREYHKDPENDHYDAAQKVLYAIIYHLGDNEARLHIDQMGILTDRKSDDPKEIRDFR</sequence>
<comment type="caution">
    <text evidence="1">The sequence shown here is derived from an EMBL/GenBank/DDBJ whole genome shotgun (WGS) entry which is preliminary data.</text>
</comment>
<accession>A0ABW1L411</accession>
<dbReference type="EMBL" id="JBHSRI010000002">
    <property type="protein sequence ID" value="MFC6037917.1"/>
    <property type="molecule type" value="Genomic_DNA"/>
</dbReference>
<organism evidence="1 2">
    <name type="scientific">Paenisporosarcina macmurdoensis</name>
    <dbReference type="NCBI Taxonomy" id="212659"/>
    <lineage>
        <taxon>Bacteria</taxon>
        <taxon>Bacillati</taxon>
        <taxon>Bacillota</taxon>
        <taxon>Bacilli</taxon>
        <taxon>Bacillales</taxon>
        <taxon>Caryophanaceae</taxon>
        <taxon>Paenisporosarcina</taxon>
    </lineage>
</organism>
<gene>
    <name evidence="1" type="ORF">ACFPYN_00490</name>
</gene>
<reference evidence="2" key="1">
    <citation type="journal article" date="2019" name="Int. J. Syst. Evol. Microbiol.">
        <title>The Global Catalogue of Microorganisms (GCM) 10K type strain sequencing project: providing services to taxonomists for standard genome sequencing and annotation.</title>
        <authorList>
            <consortium name="The Broad Institute Genomics Platform"/>
            <consortium name="The Broad Institute Genome Sequencing Center for Infectious Disease"/>
            <person name="Wu L."/>
            <person name="Ma J."/>
        </authorList>
    </citation>
    <scope>NUCLEOTIDE SEQUENCE [LARGE SCALE GENOMIC DNA]</scope>
    <source>
        <strain evidence="2">CCUG 54527</strain>
    </source>
</reference>
<proteinExistence type="predicted"/>